<dbReference type="EMBL" id="MF072965">
    <property type="protein sequence ID" value="AVA18650.1"/>
    <property type="molecule type" value="Genomic_DNA"/>
</dbReference>
<evidence type="ECO:0000313" key="1">
    <source>
        <dbReference type="EMBL" id="AVA18650.1"/>
    </source>
</evidence>
<organism evidence="1">
    <name type="scientific">Citrobacter freundii</name>
    <dbReference type="NCBI Taxonomy" id="546"/>
    <lineage>
        <taxon>Bacteria</taxon>
        <taxon>Pseudomonadati</taxon>
        <taxon>Pseudomonadota</taxon>
        <taxon>Gammaproteobacteria</taxon>
        <taxon>Enterobacterales</taxon>
        <taxon>Enterobacteriaceae</taxon>
        <taxon>Citrobacter</taxon>
        <taxon>Citrobacter freundii complex</taxon>
    </lineage>
</organism>
<dbReference type="AlphaFoldDB" id="A0A3G1NHH5"/>
<sequence>MHSCNGSQSASVPRHVVTGRAHLSLLSGVSHRLAFLMMASRHILTAITAWRLQYSTVSLTRYRARRTGSGYIGNELLEQYPAANDDLP</sequence>
<reference evidence="1" key="1">
    <citation type="submission" date="2017-05" db="EMBL/GenBank/DDBJ databases">
        <title>Comparative genomics of five different resistance plasmids coexisted in a clinical multi-drug resistant Citrobacter freundii isolate.</title>
        <authorList>
            <person name="Jing O."/>
            <person name="Sun F."/>
            <person name="Zhou D."/>
            <person name="Feng J."/>
            <person name="Zhan Z."/>
            <person name="Xiong Z."/>
            <person name="Yang B."/>
            <person name="Liu Z."/>
            <person name="Li T."/>
            <person name="Tong Y."/>
            <person name="Xia P."/>
        </authorList>
    </citation>
    <scope>NUCLEOTIDE SEQUENCE</scope>
    <source>
        <strain evidence="1">P10159</strain>
        <plasmid evidence="1">pP10159-5</plasmid>
    </source>
</reference>
<geneLocation type="plasmid" evidence="1">
    <name>pP10159-5</name>
</geneLocation>
<name>A0A3G1NHH5_CITFR</name>
<protein>
    <submittedName>
        <fullName evidence="1">Uncharacterized protein</fullName>
    </submittedName>
</protein>
<keyword evidence="1" id="KW-0614">Plasmid</keyword>
<proteinExistence type="predicted"/>
<accession>A0A3G1NHH5</accession>